<comment type="caution">
    <text evidence="1">The sequence shown here is derived from an EMBL/GenBank/DDBJ whole genome shotgun (WGS) entry which is preliminary data.</text>
</comment>
<name>A0AAU9MWK8_9ASTR</name>
<evidence type="ECO:0000313" key="2">
    <source>
        <dbReference type="Proteomes" id="UP001157418"/>
    </source>
</evidence>
<sequence>MHLSGNEKEEQDVQWLVGSSGERTARLESPFPDDGHFLRRFGSSGGATLTAVSFVRRRYDHQISFRERKQKPENPLAVISCVADLTALIKGSFFSTTSETYTTTRVFEQPKELLSFLNTCLFCSIIYDSISDLHQFVEAHVVQTLNLGIDILSILSHAMTTNWVTVTVRWVVSNKAERVTDVSFLLDDGTGDVDCNRWVYEPVHRKEMKAITFLRFRLPFRLQKSRGVPAFFRRHGLLVL</sequence>
<accession>A0AAU9MWK8</accession>
<dbReference type="Proteomes" id="UP001157418">
    <property type="component" value="Unassembled WGS sequence"/>
</dbReference>
<dbReference type="AlphaFoldDB" id="A0AAU9MWK8"/>
<evidence type="ECO:0000313" key="1">
    <source>
        <dbReference type="EMBL" id="CAH1426330.1"/>
    </source>
</evidence>
<dbReference type="EMBL" id="CAKMRJ010002223">
    <property type="protein sequence ID" value="CAH1426330.1"/>
    <property type="molecule type" value="Genomic_DNA"/>
</dbReference>
<proteinExistence type="predicted"/>
<gene>
    <name evidence="1" type="ORF">LVIROSA_LOCUS13417</name>
</gene>
<keyword evidence="2" id="KW-1185">Reference proteome</keyword>
<protein>
    <submittedName>
        <fullName evidence="1">Uncharacterized protein</fullName>
    </submittedName>
</protein>
<organism evidence="1 2">
    <name type="scientific">Lactuca virosa</name>
    <dbReference type="NCBI Taxonomy" id="75947"/>
    <lineage>
        <taxon>Eukaryota</taxon>
        <taxon>Viridiplantae</taxon>
        <taxon>Streptophyta</taxon>
        <taxon>Embryophyta</taxon>
        <taxon>Tracheophyta</taxon>
        <taxon>Spermatophyta</taxon>
        <taxon>Magnoliopsida</taxon>
        <taxon>eudicotyledons</taxon>
        <taxon>Gunneridae</taxon>
        <taxon>Pentapetalae</taxon>
        <taxon>asterids</taxon>
        <taxon>campanulids</taxon>
        <taxon>Asterales</taxon>
        <taxon>Asteraceae</taxon>
        <taxon>Cichorioideae</taxon>
        <taxon>Cichorieae</taxon>
        <taxon>Lactucinae</taxon>
        <taxon>Lactuca</taxon>
    </lineage>
</organism>
<reference evidence="1 2" key="1">
    <citation type="submission" date="2022-01" db="EMBL/GenBank/DDBJ databases">
        <authorList>
            <person name="Xiong W."/>
            <person name="Schranz E."/>
        </authorList>
    </citation>
    <scope>NUCLEOTIDE SEQUENCE [LARGE SCALE GENOMIC DNA]</scope>
</reference>